<dbReference type="SMART" id="SM00054">
    <property type="entry name" value="EFh"/>
    <property type="match status" value="3"/>
</dbReference>
<feature type="compositionally biased region" description="Basic and acidic residues" evidence="7">
    <location>
        <begin position="1"/>
        <end position="11"/>
    </location>
</feature>
<dbReference type="Proteomes" id="UP000794436">
    <property type="component" value="Unassembled WGS sequence"/>
</dbReference>
<keyword evidence="5" id="KW-0539">Nucleus</keyword>
<evidence type="ECO:0000313" key="10">
    <source>
        <dbReference type="Proteomes" id="UP000794436"/>
    </source>
</evidence>
<evidence type="ECO:0000256" key="2">
    <source>
        <dbReference type="ARBA" id="ARBA00022574"/>
    </source>
</evidence>
<dbReference type="SUPFAM" id="SSF50978">
    <property type="entry name" value="WD40 repeat-like"/>
    <property type="match status" value="2"/>
</dbReference>
<organism evidence="9 10">
    <name type="scientific">Pythium oligandrum</name>
    <name type="common">Mycoparasitic fungus</name>
    <dbReference type="NCBI Taxonomy" id="41045"/>
    <lineage>
        <taxon>Eukaryota</taxon>
        <taxon>Sar</taxon>
        <taxon>Stramenopiles</taxon>
        <taxon>Oomycota</taxon>
        <taxon>Peronosporomycetes</taxon>
        <taxon>Pythiales</taxon>
        <taxon>Pythiaceae</taxon>
        <taxon>Pythium</taxon>
    </lineage>
</organism>
<feature type="domain" description="EF-hand" evidence="8">
    <location>
        <begin position="1362"/>
        <end position="1395"/>
    </location>
</feature>
<dbReference type="InterPro" id="IPR036322">
    <property type="entry name" value="WD40_repeat_dom_sf"/>
</dbReference>
<accession>A0A8K1CF91</accession>
<feature type="region of interest" description="Disordered" evidence="7">
    <location>
        <begin position="950"/>
        <end position="971"/>
    </location>
</feature>
<dbReference type="CDD" id="cd00051">
    <property type="entry name" value="EFh"/>
    <property type="match status" value="1"/>
</dbReference>
<comment type="caution">
    <text evidence="9">The sequence shown here is derived from an EMBL/GenBank/DDBJ whole genome shotgun (WGS) entry which is preliminary data.</text>
</comment>
<dbReference type="PROSITE" id="PS50222">
    <property type="entry name" value="EF_HAND_2"/>
    <property type="match status" value="3"/>
</dbReference>
<dbReference type="PANTHER" id="PTHR19848">
    <property type="entry name" value="WD40 REPEAT PROTEIN"/>
    <property type="match status" value="1"/>
</dbReference>
<dbReference type="PANTHER" id="PTHR19848:SF0">
    <property type="entry name" value="NOTCHLESS PROTEIN HOMOLOG 1"/>
    <property type="match status" value="1"/>
</dbReference>
<evidence type="ECO:0000256" key="4">
    <source>
        <dbReference type="ARBA" id="ARBA00022837"/>
    </source>
</evidence>
<feature type="region of interest" description="Disordered" evidence="7">
    <location>
        <begin position="1"/>
        <end position="20"/>
    </location>
</feature>
<dbReference type="InterPro" id="IPR001680">
    <property type="entry name" value="WD40_rpt"/>
</dbReference>
<dbReference type="PROSITE" id="PS50082">
    <property type="entry name" value="WD_REPEATS_2"/>
    <property type="match status" value="2"/>
</dbReference>
<protein>
    <recommendedName>
        <fullName evidence="8">EF-hand domain-containing protein</fullName>
    </recommendedName>
</protein>
<proteinExistence type="predicted"/>
<reference evidence="9" key="1">
    <citation type="submission" date="2019-03" db="EMBL/GenBank/DDBJ databases">
        <title>Long read genome sequence of the mycoparasitic Pythium oligandrum ATCC 38472 isolated from sugarbeet rhizosphere.</title>
        <authorList>
            <person name="Gaulin E."/>
        </authorList>
    </citation>
    <scope>NUCLEOTIDE SEQUENCE</scope>
    <source>
        <strain evidence="9">ATCC 38472_TT</strain>
    </source>
</reference>
<dbReference type="EMBL" id="SPLM01000074">
    <property type="protein sequence ID" value="TMW62379.1"/>
    <property type="molecule type" value="Genomic_DNA"/>
</dbReference>
<dbReference type="SUPFAM" id="SSF47473">
    <property type="entry name" value="EF-hand"/>
    <property type="match status" value="1"/>
</dbReference>
<dbReference type="Pfam" id="PF13202">
    <property type="entry name" value="EF-hand_5"/>
    <property type="match status" value="1"/>
</dbReference>
<dbReference type="Gene3D" id="2.130.10.10">
    <property type="entry name" value="YVTN repeat-like/Quinoprotein amine dehydrogenase"/>
    <property type="match status" value="3"/>
</dbReference>
<feature type="repeat" description="WD" evidence="6">
    <location>
        <begin position="861"/>
        <end position="892"/>
    </location>
</feature>
<keyword evidence="10" id="KW-1185">Reference proteome</keyword>
<gene>
    <name evidence="9" type="ORF">Poli38472_009872</name>
</gene>
<dbReference type="GO" id="GO:0005730">
    <property type="term" value="C:nucleolus"/>
    <property type="evidence" value="ECO:0007669"/>
    <property type="project" value="TreeGrafter"/>
</dbReference>
<feature type="domain" description="EF-hand" evidence="8">
    <location>
        <begin position="1323"/>
        <end position="1358"/>
    </location>
</feature>
<dbReference type="GO" id="GO:0000027">
    <property type="term" value="P:ribosomal large subunit assembly"/>
    <property type="evidence" value="ECO:0007669"/>
    <property type="project" value="TreeGrafter"/>
</dbReference>
<sequence>MARRTSTESRRTSTRRSQVALRSVTPIGSHDSHVLVRLRKGREDGTKWVTELICFLFNAQGDVLQIHRGDKEQENNTRANVGSFTRFGNENVVIRRFESREAIQKEVLSVHLAEMHPSVEVVGVLVTYSAYEIAQHGWLNPCFVTCEAAGVADEGQRNFASEQPMRLFEYNYDPRSDSNSQTKAPDATYAVVCKIYRNVDNRSEWLFDGIGESGAVRSSVSASLRQPMQVYLLDIIPEIEIEHRNALNSVVSVCAALSYDEFLGIEQYFDDAGVDRRDFARLILLALLRSRPELQRPTRVTSLVALLYEMFDQIDINGDGAVDWEEFTTFCINMGLLTTNGKEVGKPDFYGAAYRQKLVGTRNFPYQIHRIRLMAGLRRIAVVENKSSVVLMYDTEMMLLHEMDHVLRLDTRRETAVCILDVDYVTSRNLVALSSNDNSISLWSVVNATSGAYVFAFKIGSRAPIPEIKWCNGLNRLVTVSSEGVQLWDLESRRVSTRLSHHQDRMTDCLELPDLKVVATCSFDRKIAILDIQTLKVEFVLEGHVQGVKQLDYMHGLLLSSGFEHQAYCWSVSSRTLITTLGGHQTSLIGACFVSSRSNIRSAMAVTGDDAGHFRLWDISMCLAGSAKPIISVVQSFDVSSPNLCRFRVFTCGMILNDPNKHRDSDNDLLDIITGSFQLYKFHVVTRSDDSSPVRFVTFNSISNWFVGSVDGCITIWNANSGVKIEDLIFIRDAEVCGIAFDLPRQRKLFIATSDGAIRLYNPITAMIMSKTVIHDGIISSLIFCPKSLCIITTGYDRRICVSHSSAGKTNLEILRTVENAHEFCISACAYSHELELLATGDDTGNIHVYDFEKLYLQFRCEGHSHEIQDLQFHYSAALLVSADGNGVVFIWCEPTIVWQAHEALITRIKPLPYPGALFSVSLDCSVKIWDATHVCIGTFSTIEVPKTPAHTSDAAKEEENAKSGWKYAHHTSSDARDAHAQITDEILRYIKRESKKYHVPVERGGTLLDELGPEALFSSHASHSSLPPNLVAIEAKLSSQTPFSKESLRSGIQQGLFGADETRRILDLSRNQRMPSSFSKVSLAPLGAPTEKSPTRKKKQDRVHPEGNEHKLPVMRTLQNFPIEIERRMASRFPSAQGLDIEPSVFLKEKLECWSPHKSLPKSTSKKRMTIKMDANVAILNNISLPEILSPNTLPEPTASAVSAGFEVEGSSLTAYASAPTLSVYSPWNDERSDDHGRSNIQRKMRIYEHSTVGDMGDMLEPKSMDKAESIRDRPRLIHRLSQPQLSIGPGTQGKKRLVQVGMSSSGSSASLNPFGPYYTLKQVMEFGAIIARFDQDFSGDIDKGEWVNMLQSFRPLFALSDMEAAEKLFHAIDRDDSGKISLKEILPMMVGVV</sequence>
<feature type="domain" description="EF-hand" evidence="8">
    <location>
        <begin position="302"/>
        <end position="337"/>
    </location>
</feature>
<dbReference type="InterPro" id="IPR015943">
    <property type="entry name" value="WD40/YVTN_repeat-like_dom_sf"/>
</dbReference>
<evidence type="ECO:0000256" key="6">
    <source>
        <dbReference type="PROSITE-ProRule" id="PRU00221"/>
    </source>
</evidence>
<evidence type="ECO:0000259" key="8">
    <source>
        <dbReference type="PROSITE" id="PS50222"/>
    </source>
</evidence>
<dbReference type="Gene3D" id="1.10.238.10">
    <property type="entry name" value="EF-hand"/>
    <property type="match status" value="2"/>
</dbReference>
<keyword evidence="2 6" id="KW-0853">WD repeat</keyword>
<dbReference type="OrthoDB" id="189968at2759"/>
<dbReference type="PROSITE" id="PS00018">
    <property type="entry name" value="EF_HAND_1"/>
    <property type="match status" value="2"/>
</dbReference>
<evidence type="ECO:0000256" key="1">
    <source>
        <dbReference type="ARBA" id="ARBA00004123"/>
    </source>
</evidence>
<dbReference type="GO" id="GO:0005509">
    <property type="term" value="F:calcium ion binding"/>
    <property type="evidence" value="ECO:0007669"/>
    <property type="project" value="InterPro"/>
</dbReference>
<keyword evidence="4" id="KW-0106">Calcium</keyword>
<feature type="region of interest" description="Disordered" evidence="7">
    <location>
        <begin position="1077"/>
        <end position="1108"/>
    </location>
</feature>
<dbReference type="InterPro" id="IPR011992">
    <property type="entry name" value="EF-hand-dom_pair"/>
</dbReference>
<dbReference type="InterPro" id="IPR002048">
    <property type="entry name" value="EF_hand_dom"/>
</dbReference>
<keyword evidence="3" id="KW-0677">Repeat</keyword>
<feature type="repeat" description="WD" evidence="6">
    <location>
        <begin position="899"/>
        <end position="931"/>
    </location>
</feature>
<comment type="subcellular location">
    <subcellularLocation>
        <location evidence="1">Nucleus</location>
    </subcellularLocation>
</comment>
<evidence type="ECO:0000256" key="7">
    <source>
        <dbReference type="SAM" id="MobiDB-lite"/>
    </source>
</evidence>
<evidence type="ECO:0000256" key="5">
    <source>
        <dbReference type="ARBA" id="ARBA00023242"/>
    </source>
</evidence>
<dbReference type="Pfam" id="PF00400">
    <property type="entry name" value="WD40"/>
    <property type="match status" value="4"/>
</dbReference>
<dbReference type="Pfam" id="PF13833">
    <property type="entry name" value="EF-hand_8"/>
    <property type="match status" value="1"/>
</dbReference>
<dbReference type="InterPro" id="IPR018247">
    <property type="entry name" value="EF_Hand_1_Ca_BS"/>
</dbReference>
<evidence type="ECO:0000313" key="9">
    <source>
        <dbReference type="EMBL" id="TMW62379.1"/>
    </source>
</evidence>
<evidence type="ECO:0000256" key="3">
    <source>
        <dbReference type="ARBA" id="ARBA00022737"/>
    </source>
</evidence>
<name>A0A8K1CF91_PYTOL</name>
<dbReference type="SMART" id="SM00320">
    <property type="entry name" value="WD40"/>
    <property type="match status" value="11"/>
</dbReference>